<gene>
    <name evidence="4" type="ORF">GCM10012289_74700</name>
</gene>
<dbReference type="RefSeq" id="WP_189128969.1">
    <property type="nucleotide sequence ID" value="NZ_BMNH01000045.1"/>
</dbReference>
<sequence length="253" mass="26305">MTPAAAPMIELTGPRPYVAQITLNRPARRNALDLAGFRELAAAWREVAAGGARVAVVTGGADFSSGADLATFSDDVAAALGRGEPAAAVWDDVHHALLRDVVLPIPVVAAIEGICFGAGMELAGATDLRVAAESARFSLPEVRHGFIASGGSVARLPRQIGYPAAMQVLLTGERFGAARMREWGFVGEVVPDGSALGRALELAERVAANSPDAVRGVKRAVGEGLRGTLAGAYEIESRVSEEVLAISRRSARD</sequence>
<comment type="similarity">
    <text evidence="1">Belongs to the enoyl-CoA hydratase/isomerase family.</text>
</comment>
<dbReference type="EMBL" id="BMNH01000045">
    <property type="protein sequence ID" value="GGO82743.1"/>
    <property type="molecule type" value="Genomic_DNA"/>
</dbReference>
<dbReference type="InterPro" id="IPR029045">
    <property type="entry name" value="ClpP/crotonase-like_dom_sf"/>
</dbReference>
<dbReference type="PANTHER" id="PTHR11941">
    <property type="entry name" value="ENOYL-COA HYDRATASE-RELATED"/>
    <property type="match status" value="1"/>
</dbReference>
<dbReference type="Pfam" id="PF00378">
    <property type="entry name" value="ECH_1"/>
    <property type="match status" value="1"/>
</dbReference>
<dbReference type="PANTHER" id="PTHR11941:SF169">
    <property type="entry name" value="(7AS)-7A-METHYL-1,5-DIOXO-2,3,5,6,7,7A-HEXAHYDRO-1H-INDENE-CARBOXYL-COA HYDROLASE"/>
    <property type="match status" value="1"/>
</dbReference>
<proteinExistence type="inferred from homology"/>
<evidence type="ECO:0000256" key="1">
    <source>
        <dbReference type="ARBA" id="ARBA00005254"/>
    </source>
</evidence>
<organism evidence="4 5">
    <name type="scientific">Nonomuraea cavernae</name>
    <dbReference type="NCBI Taxonomy" id="2045107"/>
    <lineage>
        <taxon>Bacteria</taxon>
        <taxon>Bacillati</taxon>
        <taxon>Actinomycetota</taxon>
        <taxon>Actinomycetes</taxon>
        <taxon>Streptosporangiales</taxon>
        <taxon>Streptosporangiaceae</taxon>
        <taxon>Nonomuraea</taxon>
    </lineage>
</organism>
<comment type="caution">
    <text evidence="4">The sequence shown here is derived from an EMBL/GenBank/DDBJ whole genome shotgun (WGS) entry which is preliminary data.</text>
</comment>
<keyword evidence="3" id="KW-0456">Lyase</keyword>
<dbReference type="GO" id="GO:0006635">
    <property type="term" value="P:fatty acid beta-oxidation"/>
    <property type="evidence" value="ECO:0007669"/>
    <property type="project" value="TreeGrafter"/>
</dbReference>
<evidence type="ECO:0000256" key="3">
    <source>
        <dbReference type="ARBA" id="ARBA00023239"/>
    </source>
</evidence>
<keyword evidence="2" id="KW-0443">Lipid metabolism</keyword>
<protein>
    <submittedName>
        <fullName evidence="4">Enoyl-CoA hydratase</fullName>
    </submittedName>
</protein>
<evidence type="ECO:0000313" key="5">
    <source>
        <dbReference type="Proteomes" id="UP000646523"/>
    </source>
</evidence>
<dbReference type="CDD" id="cd06558">
    <property type="entry name" value="crotonase-like"/>
    <property type="match status" value="1"/>
</dbReference>
<dbReference type="GO" id="GO:0016829">
    <property type="term" value="F:lyase activity"/>
    <property type="evidence" value="ECO:0007669"/>
    <property type="project" value="UniProtKB-KW"/>
</dbReference>
<evidence type="ECO:0000313" key="4">
    <source>
        <dbReference type="EMBL" id="GGO82743.1"/>
    </source>
</evidence>
<keyword evidence="5" id="KW-1185">Reference proteome</keyword>
<evidence type="ECO:0000256" key="2">
    <source>
        <dbReference type="ARBA" id="ARBA00023098"/>
    </source>
</evidence>
<name>A0A917ZGJ2_9ACTN</name>
<dbReference type="InterPro" id="IPR001753">
    <property type="entry name" value="Enoyl-CoA_hydra/iso"/>
</dbReference>
<reference evidence="4" key="1">
    <citation type="journal article" date="2014" name="Int. J. Syst. Evol. Microbiol.">
        <title>Complete genome sequence of Corynebacterium casei LMG S-19264T (=DSM 44701T), isolated from a smear-ripened cheese.</title>
        <authorList>
            <consortium name="US DOE Joint Genome Institute (JGI-PGF)"/>
            <person name="Walter F."/>
            <person name="Albersmeier A."/>
            <person name="Kalinowski J."/>
            <person name="Ruckert C."/>
        </authorList>
    </citation>
    <scope>NUCLEOTIDE SEQUENCE</scope>
    <source>
        <strain evidence="4">CGMCC 4.7368</strain>
    </source>
</reference>
<dbReference type="SUPFAM" id="SSF52096">
    <property type="entry name" value="ClpP/crotonase"/>
    <property type="match status" value="1"/>
</dbReference>
<dbReference type="AlphaFoldDB" id="A0A917ZGJ2"/>
<dbReference type="Proteomes" id="UP000646523">
    <property type="component" value="Unassembled WGS sequence"/>
</dbReference>
<accession>A0A917ZGJ2</accession>
<dbReference type="Gene3D" id="3.90.226.10">
    <property type="entry name" value="2-enoyl-CoA Hydratase, Chain A, domain 1"/>
    <property type="match status" value="1"/>
</dbReference>
<reference evidence="4" key="2">
    <citation type="submission" date="2020-09" db="EMBL/GenBank/DDBJ databases">
        <authorList>
            <person name="Sun Q."/>
            <person name="Zhou Y."/>
        </authorList>
    </citation>
    <scope>NUCLEOTIDE SEQUENCE</scope>
    <source>
        <strain evidence="4">CGMCC 4.7368</strain>
    </source>
</reference>